<dbReference type="GO" id="GO:0016301">
    <property type="term" value="F:kinase activity"/>
    <property type="evidence" value="ECO:0007669"/>
    <property type="project" value="UniProtKB-KW"/>
</dbReference>
<keyword evidence="5" id="KW-0067">ATP-binding</keyword>
<keyword evidence="2" id="KW-0808">Transferase</keyword>
<feature type="region of interest" description="Disordered" evidence="6">
    <location>
        <begin position="1"/>
        <end position="31"/>
    </location>
</feature>
<dbReference type="Proteomes" id="UP001651158">
    <property type="component" value="Unassembled WGS sequence"/>
</dbReference>
<dbReference type="InterPro" id="IPR008271">
    <property type="entry name" value="Ser/Thr_kinase_AS"/>
</dbReference>
<accession>A0ABR4QPD5</accession>
<dbReference type="SMART" id="SM00220">
    <property type="entry name" value="S_TKc"/>
    <property type="match status" value="1"/>
</dbReference>
<organism evidence="8 9">
    <name type="scientific">Taenia crassiceps</name>
    <dbReference type="NCBI Taxonomy" id="6207"/>
    <lineage>
        <taxon>Eukaryota</taxon>
        <taxon>Metazoa</taxon>
        <taxon>Spiralia</taxon>
        <taxon>Lophotrochozoa</taxon>
        <taxon>Platyhelminthes</taxon>
        <taxon>Cestoda</taxon>
        <taxon>Eucestoda</taxon>
        <taxon>Cyclophyllidea</taxon>
        <taxon>Taeniidae</taxon>
        <taxon>Taenia</taxon>
    </lineage>
</organism>
<evidence type="ECO:0000256" key="6">
    <source>
        <dbReference type="SAM" id="MobiDB-lite"/>
    </source>
</evidence>
<dbReference type="InterPro" id="IPR000719">
    <property type="entry name" value="Prot_kinase_dom"/>
</dbReference>
<keyword evidence="9" id="KW-1185">Reference proteome</keyword>
<evidence type="ECO:0000256" key="2">
    <source>
        <dbReference type="ARBA" id="ARBA00022679"/>
    </source>
</evidence>
<evidence type="ECO:0000313" key="9">
    <source>
        <dbReference type="Proteomes" id="UP001651158"/>
    </source>
</evidence>
<keyword evidence="3" id="KW-0547">Nucleotide-binding</keyword>
<comment type="caution">
    <text evidence="8">The sequence shown here is derived from an EMBL/GenBank/DDBJ whole genome shotgun (WGS) entry which is preliminary data.</text>
</comment>
<name>A0ABR4QPD5_9CEST</name>
<dbReference type="PROSITE" id="PS50011">
    <property type="entry name" value="PROTEIN_KINASE_DOM"/>
    <property type="match status" value="1"/>
</dbReference>
<evidence type="ECO:0000256" key="3">
    <source>
        <dbReference type="ARBA" id="ARBA00022741"/>
    </source>
</evidence>
<keyword evidence="1" id="KW-0723">Serine/threonine-protein kinase</keyword>
<protein>
    <submittedName>
        <fullName evidence="8">Protein kinase C iota type</fullName>
    </submittedName>
</protein>
<evidence type="ECO:0000313" key="8">
    <source>
        <dbReference type="EMBL" id="KAL5111555.1"/>
    </source>
</evidence>
<sequence>MLRNCPSLDADGSKASLKPSNDHDNRTSNSTKAVCSKGTCGISSDDKACICMKAGQLTTLQAGPVIYEWHTTEKKALNGKVVVEVDPMPALDDFVPMNPMKISTGGQGTVAWVHLPNTSMQYALKFKARDGRSEKNWLIERREAKILQKLRHHFIVNTYHIYETDAALFMAFEYLSGGCLWSHIARIGTLPECYAIYYAACILTALSYLHARGIVYRDMKAENVVLDYRNRPKLIDFGMAKYFPSVRKQMQLDGDSGKKLCAEQPAGKEVVREPQCNWASPDLDADIETDDPPTRYYYAAYLAPEIYSQPAEANHYVDSWGLGYIILEMILGYGM</sequence>
<reference evidence="8 9" key="1">
    <citation type="journal article" date="2022" name="Front. Cell. Infect. Microbiol.">
        <title>The Genomes of Two Strains of Taenia crassiceps the Animal Model for the Study of Human Cysticercosis.</title>
        <authorList>
            <person name="Bobes R.J."/>
            <person name="Estrada K."/>
            <person name="Rios-Valencia D.G."/>
            <person name="Calderon-Gallegos A."/>
            <person name="de la Torre P."/>
            <person name="Carrero J.C."/>
            <person name="Sanchez-Flores A."/>
            <person name="Laclette J.P."/>
        </authorList>
    </citation>
    <scope>NUCLEOTIDE SEQUENCE [LARGE SCALE GENOMIC DNA]</scope>
    <source>
        <strain evidence="8">WFUcys</strain>
    </source>
</reference>
<proteinExistence type="predicted"/>
<dbReference type="PANTHER" id="PTHR24353">
    <property type="entry name" value="CYCLIC NUCLEOTIDE-DEPENDENT PROTEIN KINASE"/>
    <property type="match status" value="1"/>
</dbReference>
<dbReference type="Pfam" id="PF00069">
    <property type="entry name" value="Pkinase"/>
    <property type="match status" value="1"/>
</dbReference>
<dbReference type="Gene3D" id="1.10.510.10">
    <property type="entry name" value="Transferase(Phosphotransferase) domain 1"/>
    <property type="match status" value="1"/>
</dbReference>
<evidence type="ECO:0000256" key="1">
    <source>
        <dbReference type="ARBA" id="ARBA00022527"/>
    </source>
</evidence>
<dbReference type="InterPro" id="IPR011009">
    <property type="entry name" value="Kinase-like_dom_sf"/>
</dbReference>
<evidence type="ECO:0000256" key="4">
    <source>
        <dbReference type="ARBA" id="ARBA00022777"/>
    </source>
</evidence>
<feature type="domain" description="Protein kinase" evidence="7">
    <location>
        <begin position="96"/>
        <end position="335"/>
    </location>
</feature>
<gene>
    <name evidence="8" type="ORF">TcWFU_002330</name>
</gene>
<dbReference type="SUPFAM" id="SSF56112">
    <property type="entry name" value="Protein kinase-like (PK-like)"/>
    <property type="match status" value="1"/>
</dbReference>
<dbReference type="PROSITE" id="PS00108">
    <property type="entry name" value="PROTEIN_KINASE_ST"/>
    <property type="match status" value="1"/>
</dbReference>
<evidence type="ECO:0000256" key="5">
    <source>
        <dbReference type="ARBA" id="ARBA00022840"/>
    </source>
</evidence>
<keyword evidence="4 8" id="KW-0418">Kinase</keyword>
<evidence type="ECO:0000259" key="7">
    <source>
        <dbReference type="PROSITE" id="PS50011"/>
    </source>
</evidence>
<dbReference type="EMBL" id="JAKROA010000001">
    <property type="protein sequence ID" value="KAL5111555.1"/>
    <property type="molecule type" value="Genomic_DNA"/>
</dbReference>